<sequence>MATGQKQLHIVAPPGSGKTVLGLWLWAELIQQRCLVLSPNSAIQSQWAARTDLFKCDLSSDEMVSTDPQSPSLLTSLTYQSVTMPARKNDLIDEQAIELWAQTLIEEGQAMDVGEANVWIDDLRTHNEDYFRKRFGSYRKKIRDEASMSGESVSLLHPSSQATLQRLADQGVGVLILDECHHLLGHWGRVLSDALEILSHPVVIGLTATPPDTSGKDARDVQRYEKFFGEVDFQVPVPAVVKDGFLAPYQDLAWFVRPTDEELKFVASVDRQLEGLIEEVCVAPKSSSTDVDVDEAENVGHKAEIESDAEQPLGLIQWLGVTLESLRLPTGEMSDWKSFSKRDPQFSLASRQFLASRNQPLPENVPELPALDSHESVPGMEYIVPVLDRYVRHYLRRSPLSVCHDRATQLTESLRLLGTQITETGSRACVSPVGRVMAWSKNKANAIVPILRQEIDNLGDSIRAVVIADFEKTSAVSTELRDLMDEETGGAIAAFKVLLSDEKTDSLEPILLTGSTILIDDEIEAEFLQQSQAWLAERELQVELTSSVVADFRQISGSGRDWSPRVYVEMITEHFQRGLTQCLVGTRGLLGEGWDANRINVLIDLTTVTTSMSINQLRGRSFRLDPGWKEKLANNWDVVCVASEFNKGFDDYRRFCDKHKNLFGVTDDSAIEKGVGHVHPAFTEIKPEGIEKSVSVINAEMLERSRNRDGVRETWKIGEPFRGEAVSAIELKMPGSPGGFPPFSNSTDAWTSGSLTEAIGNAVLASLTELKLVQPSGSLATGQLVGNYVRVFLQNATLEDSQIFSNAMKQILGPLDRPRYMIPRSVDEREQTFLSRILPGIIGKYFVKSKNVLARLHAVPDALCKNKSAVSVFQKHWNEHVSPGDAIFAQRGEGAKTLEDAKAEQKIKTVMHEKEIFH</sequence>
<feature type="domain" description="Helicase ATP-binding" evidence="1">
    <location>
        <begin position="1"/>
        <end position="228"/>
    </location>
</feature>
<dbReference type="CDD" id="cd18785">
    <property type="entry name" value="SF2_C"/>
    <property type="match status" value="1"/>
</dbReference>
<proteinExistence type="predicted"/>
<dbReference type="SUPFAM" id="SSF52540">
    <property type="entry name" value="P-loop containing nucleoside triphosphate hydrolases"/>
    <property type="match status" value="1"/>
</dbReference>
<dbReference type="PANTHER" id="PTHR47396:SF1">
    <property type="entry name" value="ATP-DEPENDENT HELICASE IRC3-RELATED"/>
    <property type="match status" value="1"/>
</dbReference>
<dbReference type="AlphaFoldDB" id="A0A5B9PGU0"/>
<dbReference type="PANTHER" id="PTHR47396">
    <property type="entry name" value="TYPE I RESTRICTION ENZYME ECOKI R PROTEIN"/>
    <property type="match status" value="1"/>
</dbReference>
<dbReference type="InterPro" id="IPR006935">
    <property type="entry name" value="Helicase/UvrB_N"/>
</dbReference>
<evidence type="ECO:0000259" key="1">
    <source>
        <dbReference type="PROSITE" id="PS51192"/>
    </source>
</evidence>
<dbReference type="GO" id="GO:0003677">
    <property type="term" value="F:DNA binding"/>
    <property type="evidence" value="ECO:0007669"/>
    <property type="project" value="InterPro"/>
</dbReference>
<dbReference type="SMART" id="SM00487">
    <property type="entry name" value="DEXDc"/>
    <property type="match status" value="1"/>
</dbReference>
<dbReference type="InterPro" id="IPR014001">
    <property type="entry name" value="Helicase_ATP-bd"/>
</dbReference>
<protein>
    <submittedName>
        <fullName evidence="2">Type III restriction enzyme, res subunit</fullName>
    </submittedName>
</protein>
<evidence type="ECO:0000313" key="2">
    <source>
        <dbReference type="EMBL" id="QEG23816.1"/>
    </source>
</evidence>
<gene>
    <name evidence="2" type="ORF">MFFC18_37200</name>
</gene>
<dbReference type="Gene3D" id="3.40.50.300">
    <property type="entry name" value="P-loop containing nucleotide triphosphate hydrolases"/>
    <property type="match status" value="2"/>
</dbReference>
<reference evidence="2 3" key="1">
    <citation type="submission" date="2019-08" db="EMBL/GenBank/DDBJ databases">
        <title>Deep-cultivation of Planctomycetes and their phenomic and genomic characterization uncovers novel biology.</title>
        <authorList>
            <person name="Wiegand S."/>
            <person name="Jogler M."/>
            <person name="Boedeker C."/>
            <person name="Pinto D."/>
            <person name="Vollmers J."/>
            <person name="Rivas-Marin E."/>
            <person name="Kohn T."/>
            <person name="Peeters S.H."/>
            <person name="Heuer A."/>
            <person name="Rast P."/>
            <person name="Oberbeckmann S."/>
            <person name="Bunk B."/>
            <person name="Jeske O."/>
            <person name="Meyerdierks A."/>
            <person name="Storesund J.E."/>
            <person name="Kallscheuer N."/>
            <person name="Luecker S."/>
            <person name="Lage O.M."/>
            <person name="Pohl T."/>
            <person name="Merkel B.J."/>
            <person name="Hornburger P."/>
            <person name="Mueller R.-W."/>
            <person name="Bruemmer F."/>
            <person name="Labrenz M."/>
            <person name="Spormann A.M."/>
            <person name="Op den Camp H."/>
            <person name="Overmann J."/>
            <person name="Amann R."/>
            <person name="Jetten M.S.M."/>
            <person name="Mascher T."/>
            <person name="Medema M.H."/>
            <person name="Devos D.P."/>
            <person name="Kaster A.-K."/>
            <person name="Ovreas L."/>
            <person name="Rohde M."/>
            <person name="Galperin M.Y."/>
            <person name="Jogler C."/>
        </authorList>
    </citation>
    <scope>NUCLEOTIDE SEQUENCE [LARGE SCALE GENOMIC DNA]</scope>
    <source>
        <strain evidence="2 3">FC18</strain>
    </source>
</reference>
<dbReference type="InterPro" id="IPR027417">
    <property type="entry name" value="P-loop_NTPase"/>
</dbReference>
<dbReference type="GO" id="GO:0005524">
    <property type="term" value="F:ATP binding"/>
    <property type="evidence" value="ECO:0007669"/>
    <property type="project" value="InterPro"/>
</dbReference>
<dbReference type="GO" id="GO:0005829">
    <property type="term" value="C:cytosol"/>
    <property type="evidence" value="ECO:0007669"/>
    <property type="project" value="TreeGrafter"/>
</dbReference>
<dbReference type="Proteomes" id="UP000322214">
    <property type="component" value="Chromosome"/>
</dbReference>
<dbReference type="PROSITE" id="PS51192">
    <property type="entry name" value="HELICASE_ATP_BIND_1"/>
    <property type="match status" value="1"/>
</dbReference>
<organism evidence="2 3">
    <name type="scientific">Mariniblastus fucicola</name>
    <dbReference type="NCBI Taxonomy" id="980251"/>
    <lineage>
        <taxon>Bacteria</taxon>
        <taxon>Pseudomonadati</taxon>
        <taxon>Planctomycetota</taxon>
        <taxon>Planctomycetia</taxon>
        <taxon>Pirellulales</taxon>
        <taxon>Pirellulaceae</taxon>
        <taxon>Mariniblastus</taxon>
    </lineage>
</organism>
<dbReference type="Pfam" id="PF04851">
    <property type="entry name" value="ResIII"/>
    <property type="match status" value="1"/>
</dbReference>
<name>A0A5B9PGU0_9BACT</name>
<evidence type="ECO:0000313" key="3">
    <source>
        <dbReference type="Proteomes" id="UP000322214"/>
    </source>
</evidence>
<dbReference type="KEGG" id="mff:MFFC18_37200"/>
<dbReference type="STRING" id="980251.GCA_001642875_00265"/>
<keyword evidence="3" id="KW-1185">Reference proteome</keyword>
<accession>A0A5B9PGU0</accession>
<dbReference type="GO" id="GO:0016787">
    <property type="term" value="F:hydrolase activity"/>
    <property type="evidence" value="ECO:0007669"/>
    <property type="project" value="InterPro"/>
</dbReference>
<dbReference type="EMBL" id="CP042912">
    <property type="protein sequence ID" value="QEG23816.1"/>
    <property type="molecule type" value="Genomic_DNA"/>
</dbReference>
<dbReference type="InterPro" id="IPR050742">
    <property type="entry name" value="Helicase_Restrict-Modif_Enz"/>
</dbReference>